<gene>
    <name evidence="2" type="ORF">ABIC99_002773</name>
    <name evidence="3" type="ORF">EWH46_13605</name>
</gene>
<feature type="compositionally biased region" description="Basic and acidic residues" evidence="1">
    <location>
        <begin position="403"/>
        <end position="413"/>
    </location>
</feature>
<sequence length="413" mass="44755">MINLVVACLGQDIRWIDELPASCGIRLHAPLHADATAGLHRPVQRVSAEADTSAAEMHLRHLLTLPGGAPRDLTVFCDGQPFDAAPALLDLIDSEDAWSDVQPLGAPLALRDLPEAELAQHPGQRDWMGGLPVEPQHFCPRSLSTLGGRDAEAQWLARQYRRLHGLDRGTHLLGHFLDLCGLGELARAARRSDLGRRAPGGILAVRQTVLEATVRQHRQALDHVLERVLPGQPVHARLWEHVWLHLFGLPFVTLEALPRPPAPPAPARLDAAMARAMASIDATLARATGGRPSTATPASFHLPARAIAARAPAAPMDEAMRAFGRGDFEQAARQARQELMRAPDQEHSRFMLAMSLAAQGRSDEALDQFERLLGRSEQDMLSSRPAPQATPAPSAQSNAGSPAEDRHSSRFSG</sequence>
<evidence type="ECO:0000313" key="5">
    <source>
        <dbReference type="Proteomes" id="UP001549111"/>
    </source>
</evidence>
<reference evidence="2 5" key="2">
    <citation type="submission" date="2024-06" db="EMBL/GenBank/DDBJ databases">
        <title>Genomic Encyclopedia of Type Strains, Phase IV (KMG-IV): sequencing the most valuable type-strain genomes for metagenomic binning, comparative biology and taxonomic classification.</title>
        <authorList>
            <person name="Goeker M."/>
        </authorList>
    </citation>
    <scope>NUCLEOTIDE SEQUENCE [LARGE SCALE GENOMIC DNA]</scope>
    <source>
        <strain evidence="2 5">D-501</strain>
    </source>
</reference>
<feature type="compositionally biased region" description="Low complexity" evidence="1">
    <location>
        <begin position="382"/>
        <end position="397"/>
    </location>
</feature>
<protein>
    <submittedName>
        <fullName evidence="3">Uncharacterized protein</fullName>
    </submittedName>
</protein>
<dbReference type="Proteomes" id="UP000323522">
    <property type="component" value="Chromosome"/>
</dbReference>
<evidence type="ECO:0000313" key="4">
    <source>
        <dbReference type="Proteomes" id="UP000323522"/>
    </source>
</evidence>
<dbReference type="OrthoDB" id="9151034at2"/>
<reference evidence="3 4" key="1">
    <citation type="submission" date="2019-02" db="EMBL/GenBank/DDBJ databases">
        <title>Complete Genome Sequence and Methylome Analysis of Sphaerotilus natans subsp. sulfidivorans D-507.</title>
        <authorList>
            <person name="Fomenkov A."/>
            <person name="Gridneva E."/>
            <person name="Smolyakov D."/>
            <person name="Dubinina G."/>
            <person name="Vincze T."/>
            <person name="Grabovich M."/>
            <person name="Roberts R.J."/>
        </authorList>
    </citation>
    <scope>NUCLEOTIDE SEQUENCE [LARGE SCALE GENOMIC DNA]</scope>
    <source>
        <strain evidence="3 4">D-507</strain>
    </source>
</reference>
<organism evidence="3 4">
    <name type="scientific">Sphaerotilus sulfidivorans</name>
    <dbReference type="NCBI Taxonomy" id="639200"/>
    <lineage>
        <taxon>Bacteria</taxon>
        <taxon>Pseudomonadati</taxon>
        <taxon>Pseudomonadota</taxon>
        <taxon>Betaproteobacteria</taxon>
        <taxon>Burkholderiales</taxon>
        <taxon>Sphaerotilaceae</taxon>
        <taxon>Sphaerotilus</taxon>
    </lineage>
</organism>
<proteinExistence type="predicted"/>
<evidence type="ECO:0000313" key="2">
    <source>
        <dbReference type="EMBL" id="MET3604948.1"/>
    </source>
</evidence>
<feature type="region of interest" description="Disordered" evidence="1">
    <location>
        <begin position="367"/>
        <end position="413"/>
    </location>
</feature>
<dbReference type="SUPFAM" id="SSF48452">
    <property type="entry name" value="TPR-like"/>
    <property type="match status" value="1"/>
</dbReference>
<evidence type="ECO:0000313" key="3">
    <source>
        <dbReference type="EMBL" id="QEN01704.1"/>
    </source>
</evidence>
<dbReference type="InterPro" id="IPR011990">
    <property type="entry name" value="TPR-like_helical_dom_sf"/>
</dbReference>
<name>A0A5C1Q4W4_9BURK</name>
<dbReference type="Gene3D" id="1.25.40.10">
    <property type="entry name" value="Tetratricopeptide repeat domain"/>
    <property type="match status" value="1"/>
</dbReference>
<dbReference type="EMBL" id="JBEPLS010000011">
    <property type="protein sequence ID" value="MET3604948.1"/>
    <property type="molecule type" value="Genomic_DNA"/>
</dbReference>
<dbReference type="EMBL" id="CP035708">
    <property type="protein sequence ID" value="QEN01704.1"/>
    <property type="molecule type" value="Genomic_DNA"/>
</dbReference>
<dbReference type="RefSeq" id="WP_149504371.1">
    <property type="nucleotide sequence ID" value="NZ_CP035708.1"/>
</dbReference>
<accession>A0A5C1Q4W4</accession>
<dbReference type="KEGG" id="snn:EWH46_13605"/>
<dbReference type="Proteomes" id="UP001549111">
    <property type="component" value="Unassembled WGS sequence"/>
</dbReference>
<dbReference type="AlphaFoldDB" id="A0A5C1Q4W4"/>
<keyword evidence="5" id="KW-1185">Reference proteome</keyword>
<evidence type="ECO:0000256" key="1">
    <source>
        <dbReference type="SAM" id="MobiDB-lite"/>
    </source>
</evidence>
<feature type="compositionally biased region" description="Basic and acidic residues" evidence="1">
    <location>
        <begin position="367"/>
        <end position="378"/>
    </location>
</feature>